<reference evidence="3 4" key="1">
    <citation type="submission" date="2014-03" db="EMBL/GenBank/DDBJ databases">
        <title>Draft Genome Sequence of Actibacterium mucosum KCTC 23349, a Marine Alphaproteobacterium with Complex Ionic Requirements Isolated from Mediterranean Seawater at Malvarrosa Beach, Valencia, Spain.</title>
        <authorList>
            <person name="Arahal D.R."/>
            <person name="Shao Z."/>
            <person name="Lai Q."/>
            <person name="Pujalte M.J."/>
        </authorList>
    </citation>
    <scope>NUCLEOTIDE SEQUENCE [LARGE SCALE GENOMIC DNA]</scope>
    <source>
        <strain evidence="3 4">KCTC 23349</strain>
    </source>
</reference>
<feature type="compositionally biased region" description="Low complexity" evidence="1">
    <location>
        <begin position="287"/>
        <end position="302"/>
    </location>
</feature>
<organism evidence="3 4">
    <name type="scientific">Actibacterium mucosum KCTC 23349</name>
    <dbReference type="NCBI Taxonomy" id="1454373"/>
    <lineage>
        <taxon>Bacteria</taxon>
        <taxon>Pseudomonadati</taxon>
        <taxon>Pseudomonadota</taxon>
        <taxon>Alphaproteobacteria</taxon>
        <taxon>Rhodobacterales</taxon>
        <taxon>Roseobacteraceae</taxon>
        <taxon>Actibacterium</taxon>
    </lineage>
</organism>
<protein>
    <recommendedName>
        <fullName evidence="2">YHYH domain-containing protein</fullName>
    </recommendedName>
</protein>
<evidence type="ECO:0000256" key="1">
    <source>
        <dbReference type="SAM" id="MobiDB-lite"/>
    </source>
</evidence>
<dbReference type="AlphaFoldDB" id="A0A037ZFF1"/>
<keyword evidence="4" id="KW-1185">Reference proteome</keyword>
<evidence type="ECO:0000313" key="3">
    <source>
        <dbReference type="EMBL" id="KAJ54266.1"/>
    </source>
</evidence>
<dbReference type="Proteomes" id="UP000026249">
    <property type="component" value="Unassembled WGS sequence"/>
</dbReference>
<dbReference type="STRING" id="1454373.ACMU_18755"/>
<sequence length="302" mass="32004">MAAGYAYGQGAPRLRHHTATQARALSLKSANRSVAGGQVSIVTRGSKRIMTANGIPTHPVAPFPNSGNPNRISAQNYRFEMPLSPRKGAARATGRSLVGVAVNGVPFDPGAAEFWQGDRNSGWQYEALGGAVTLGLDANYGHVQPTGAYHYHGLPIGLLQQLGWSKNIESPLVGWAADGFPIYAMTSVQSGKVVQMRSSYQLKSGNRPGGNQPGGRHDGTFVQDYVHVAGTGNLDECNGAIVKTADYPDGTYAYFLTSAFPVIPRMLRGSIDSSFKKRGGGNGGGLRPPRQGQGSQQPRPRS</sequence>
<feature type="region of interest" description="Disordered" evidence="1">
    <location>
        <begin position="273"/>
        <end position="302"/>
    </location>
</feature>
<feature type="region of interest" description="Disordered" evidence="1">
    <location>
        <begin position="201"/>
        <end position="220"/>
    </location>
</feature>
<comment type="caution">
    <text evidence="3">The sequence shown here is derived from an EMBL/GenBank/DDBJ whole genome shotgun (WGS) entry which is preliminary data.</text>
</comment>
<feature type="domain" description="YHYH" evidence="2">
    <location>
        <begin position="79"/>
        <end position="269"/>
    </location>
</feature>
<evidence type="ECO:0000313" key="4">
    <source>
        <dbReference type="Proteomes" id="UP000026249"/>
    </source>
</evidence>
<name>A0A037ZFF1_9RHOB</name>
<dbReference type="InterPro" id="IPR025924">
    <property type="entry name" value="YHYH_dom"/>
</dbReference>
<dbReference type="EMBL" id="JFKE01000009">
    <property type="protein sequence ID" value="KAJ54266.1"/>
    <property type="molecule type" value="Genomic_DNA"/>
</dbReference>
<proteinExistence type="predicted"/>
<gene>
    <name evidence="3" type="ORF">ACMU_18755</name>
</gene>
<dbReference type="Pfam" id="PF14240">
    <property type="entry name" value="YHYH"/>
    <property type="match status" value="1"/>
</dbReference>
<evidence type="ECO:0000259" key="2">
    <source>
        <dbReference type="Pfam" id="PF14240"/>
    </source>
</evidence>
<accession>A0A037ZFF1</accession>